<dbReference type="Gene3D" id="3.30.1340.30">
    <property type="match status" value="3"/>
</dbReference>
<dbReference type="AlphaFoldDB" id="A0A933W7J9"/>
<evidence type="ECO:0000313" key="4">
    <source>
        <dbReference type="Proteomes" id="UP000696931"/>
    </source>
</evidence>
<sequence length="223" mass="24205">MVMATRTRTDVDLKSDILNELKWEPSVNEARIGVIVEGGVVTLSGAVESWSTRNAAEEATQRVYGVVAIANELTVRLSTMYERTDADIAAAAAGALHWHVSVPRGRVRVTVVNGRVTLGGEVDHQFQKATAGDVVQHLWGVTGVANDIVVRPRVPAEDVKQQIVYAIERNAMLDSERIAVHAEGSRVALQGDVRTWAEKQQACQTAWAAPGVTDVDDQLRVTC</sequence>
<dbReference type="PANTHER" id="PTHR34606:SF4">
    <property type="entry name" value="OUTER MEMBRANE LIPOPROTEIN DOLP"/>
    <property type="match status" value="1"/>
</dbReference>
<feature type="domain" description="BON" evidence="2">
    <location>
        <begin position="84"/>
        <end position="152"/>
    </location>
</feature>
<dbReference type="InterPro" id="IPR051686">
    <property type="entry name" value="Lipoprotein_DolP"/>
</dbReference>
<dbReference type="InterPro" id="IPR014004">
    <property type="entry name" value="Transpt-assoc_nodulatn_dom_bac"/>
</dbReference>
<comment type="caution">
    <text evidence="3">The sequence shown here is derived from an EMBL/GenBank/DDBJ whole genome shotgun (WGS) entry which is preliminary data.</text>
</comment>
<evidence type="ECO:0000256" key="1">
    <source>
        <dbReference type="ARBA" id="ARBA00022729"/>
    </source>
</evidence>
<reference evidence="3" key="1">
    <citation type="submission" date="2020-07" db="EMBL/GenBank/DDBJ databases">
        <title>Huge and variable diversity of episymbiotic CPR bacteria and DPANN archaea in groundwater ecosystems.</title>
        <authorList>
            <person name="He C.Y."/>
            <person name="Keren R."/>
            <person name="Whittaker M."/>
            <person name="Farag I.F."/>
            <person name="Doudna J."/>
            <person name="Cate J.H.D."/>
            <person name="Banfield J.F."/>
        </authorList>
    </citation>
    <scope>NUCLEOTIDE SEQUENCE</scope>
    <source>
        <strain evidence="3">NC_groundwater_1813_Pr3_B-0.1um_71_17</strain>
    </source>
</reference>
<dbReference type="InterPro" id="IPR007055">
    <property type="entry name" value="BON_dom"/>
</dbReference>
<gene>
    <name evidence="3" type="ORF">HZA61_03445</name>
</gene>
<keyword evidence="1" id="KW-0732">Signal</keyword>
<name>A0A933W7J9_UNCEI</name>
<dbReference type="PANTHER" id="PTHR34606">
    <property type="entry name" value="BON DOMAIN-CONTAINING PROTEIN"/>
    <property type="match status" value="1"/>
</dbReference>
<dbReference type="Pfam" id="PF04972">
    <property type="entry name" value="BON"/>
    <property type="match status" value="3"/>
</dbReference>
<proteinExistence type="predicted"/>
<evidence type="ECO:0000259" key="2">
    <source>
        <dbReference type="PROSITE" id="PS50914"/>
    </source>
</evidence>
<organism evidence="3 4">
    <name type="scientific">Eiseniibacteriota bacterium</name>
    <dbReference type="NCBI Taxonomy" id="2212470"/>
    <lineage>
        <taxon>Bacteria</taxon>
        <taxon>Candidatus Eiseniibacteriota</taxon>
    </lineage>
</organism>
<dbReference type="Proteomes" id="UP000696931">
    <property type="component" value="Unassembled WGS sequence"/>
</dbReference>
<dbReference type="SMART" id="SM00749">
    <property type="entry name" value="BON"/>
    <property type="match status" value="3"/>
</dbReference>
<dbReference type="EMBL" id="JACRIW010000029">
    <property type="protein sequence ID" value="MBI5168522.1"/>
    <property type="molecule type" value="Genomic_DNA"/>
</dbReference>
<accession>A0A933W7J9</accession>
<evidence type="ECO:0000313" key="3">
    <source>
        <dbReference type="EMBL" id="MBI5168522.1"/>
    </source>
</evidence>
<feature type="domain" description="BON" evidence="2">
    <location>
        <begin position="9"/>
        <end position="77"/>
    </location>
</feature>
<feature type="domain" description="BON" evidence="2">
    <location>
        <begin position="155"/>
        <end position="223"/>
    </location>
</feature>
<protein>
    <submittedName>
        <fullName evidence="3">BON domain-containing protein</fullName>
    </submittedName>
</protein>
<dbReference type="PROSITE" id="PS50914">
    <property type="entry name" value="BON"/>
    <property type="match status" value="3"/>
</dbReference>